<protein>
    <recommendedName>
        <fullName evidence="2">Succinate dehydrogenase assembly factor 4, mitochondrial</fullName>
    </recommendedName>
</protein>
<dbReference type="InterPro" id="IPR012875">
    <property type="entry name" value="SDHF4"/>
</dbReference>
<evidence type="ECO:0000256" key="1">
    <source>
        <dbReference type="ARBA" id="ARBA00005701"/>
    </source>
</evidence>
<evidence type="ECO:0000313" key="5">
    <source>
        <dbReference type="EMBL" id="BAK08068.1"/>
    </source>
</evidence>
<reference evidence="4" key="1">
    <citation type="journal article" date="2011" name="Plant Physiol.">
        <title>Comprehensive sequence analysis of 24,783 barley full-length cDNAs derived from 12 clone libraries.</title>
        <authorList>
            <person name="Matsumoto T."/>
            <person name="Tanaka T."/>
            <person name="Sakai H."/>
            <person name="Amano N."/>
            <person name="Kanamori H."/>
            <person name="Kurita K."/>
            <person name="Kikuta A."/>
            <person name="Kamiya K."/>
            <person name="Yamamoto M."/>
            <person name="Ikawa H."/>
            <person name="Fujii N."/>
            <person name="Hori K."/>
            <person name="Itoh T."/>
            <person name="Sato K."/>
        </authorList>
    </citation>
    <scope>NUCLEOTIDE SEQUENCE</scope>
    <source>
        <tissue evidence="5">Flower</tissue>
    </source>
</reference>
<name>F2CUQ9_HORVV</name>
<evidence type="ECO:0000256" key="3">
    <source>
        <dbReference type="SAM" id="MobiDB-lite"/>
    </source>
</evidence>
<accession>F2CUQ9</accession>
<comment type="similarity">
    <text evidence="1">Belongs to the SDHAF4 family.</text>
</comment>
<feature type="region of interest" description="Disordered" evidence="3">
    <location>
        <begin position="1"/>
        <end position="117"/>
    </location>
</feature>
<organism evidence="4">
    <name type="scientific">Hordeum vulgare subsp. vulgare</name>
    <name type="common">Domesticated barley</name>
    <dbReference type="NCBI Taxonomy" id="112509"/>
    <lineage>
        <taxon>Eukaryota</taxon>
        <taxon>Viridiplantae</taxon>
        <taxon>Streptophyta</taxon>
        <taxon>Embryophyta</taxon>
        <taxon>Tracheophyta</taxon>
        <taxon>Spermatophyta</taxon>
        <taxon>Magnoliopsida</taxon>
        <taxon>Liliopsida</taxon>
        <taxon>Poales</taxon>
        <taxon>Poaceae</taxon>
        <taxon>BOP clade</taxon>
        <taxon>Pooideae</taxon>
        <taxon>Triticodae</taxon>
        <taxon>Triticeae</taxon>
        <taxon>Hordeinae</taxon>
        <taxon>Hordeum</taxon>
    </lineage>
</organism>
<dbReference type="EMBL" id="AK376874">
    <property type="protein sequence ID" value="BAK08068.1"/>
    <property type="molecule type" value="mRNA"/>
</dbReference>
<dbReference type="PANTHER" id="PTHR28524">
    <property type="entry name" value="SUCCINATE DEHYDROGENASE ASSEMBLY FACTOR 4, MITOCHONDRIAL"/>
    <property type="match status" value="1"/>
</dbReference>
<dbReference type="EMBL" id="AK355361">
    <property type="protein sequence ID" value="BAJ86580.1"/>
    <property type="molecule type" value="mRNA"/>
</dbReference>
<dbReference type="AlphaFoldDB" id="F2CUQ9"/>
<sequence length="117" mass="11887">MAANHHLRRLASASAPALSRLSKPAPSPLLRSAFSSSASPADQPPAAAAQKGEAQSAVKEADEAQGGAGSGATKAAEEEEDDGGLDINETTGEIGGPRGPEPTRYGDWERGGRCSDF</sequence>
<evidence type="ECO:0000313" key="4">
    <source>
        <dbReference type="EMBL" id="BAJ86580.1"/>
    </source>
</evidence>
<dbReference type="Pfam" id="PF07896">
    <property type="entry name" value="DUF1674"/>
    <property type="match status" value="1"/>
</dbReference>
<proteinExistence type="evidence at transcript level"/>
<feature type="compositionally biased region" description="Basic and acidic residues" evidence="3">
    <location>
        <begin position="104"/>
        <end position="117"/>
    </location>
</feature>
<dbReference type="PANTHER" id="PTHR28524:SF3">
    <property type="entry name" value="SUCCINATE DEHYDROGENASE ASSEMBLY FACTOR 4, MITOCHONDRIAL"/>
    <property type="match status" value="1"/>
</dbReference>
<feature type="compositionally biased region" description="Low complexity" evidence="3">
    <location>
        <begin position="10"/>
        <end position="50"/>
    </location>
</feature>
<evidence type="ECO:0000256" key="2">
    <source>
        <dbReference type="ARBA" id="ARBA00022170"/>
    </source>
</evidence>